<dbReference type="AlphaFoldDB" id="A0A6A6TL27"/>
<dbReference type="PANTHER" id="PTHR47843:SF2">
    <property type="entry name" value="BTB DOMAIN-CONTAINING PROTEIN"/>
    <property type="match status" value="1"/>
</dbReference>
<feature type="domain" description="BTB" evidence="2">
    <location>
        <begin position="103"/>
        <end position="177"/>
    </location>
</feature>
<dbReference type="SUPFAM" id="SSF54695">
    <property type="entry name" value="POZ domain"/>
    <property type="match status" value="1"/>
</dbReference>
<dbReference type="PANTHER" id="PTHR47843">
    <property type="entry name" value="BTB DOMAIN-CONTAINING PROTEIN-RELATED"/>
    <property type="match status" value="1"/>
</dbReference>
<evidence type="ECO:0000256" key="1">
    <source>
        <dbReference type="SAM" id="MobiDB-lite"/>
    </source>
</evidence>
<evidence type="ECO:0000313" key="3">
    <source>
        <dbReference type="EMBL" id="KAF2660745.1"/>
    </source>
</evidence>
<gene>
    <name evidence="3" type="ORF">K491DRAFT_774639</name>
</gene>
<dbReference type="OrthoDB" id="1022638at2759"/>
<evidence type="ECO:0000259" key="2">
    <source>
        <dbReference type="PROSITE" id="PS50097"/>
    </source>
</evidence>
<dbReference type="Proteomes" id="UP000799324">
    <property type="component" value="Unassembled WGS sequence"/>
</dbReference>
<reference evidence="3" key="1">
    <citation type="journal article" date="2020" name="Stud. Mycol.">
        <title>101 Dothideomycetes genomes: a test case for predicting lifestyles and emergence of pathogens.</title>
        <authorList>
            <person name="Haridas S."/>
            <person name="Albert R."/>
            <person name="Binder M."/>
            <person name="Bloem J."/>
            <person name="Labutti K."/>
            <person name="Salamov A."/>
            <person name="Andreopoulos B."/>
            <person name="Baker S."/>
            <person name="Barry K."/>
            <person name="Bills G."/>
            <person name="Bluhm B."/>
            <person name="Cannon C."/>
            <person name="Castanera R."/>
            <person name="Culley D."/>
            <person name="Daum C."/>
            <person name="Ezra D."/>
            <person name="Gonzalez J."/>
            <person name="Henrissat B."/>
            <person name="Kuo A."/>
            <person name="Liang C."/>
            <person name="Lipzen A."/>
            <person name="Lutzoni F."/>
            <person name="Magnuson J."/>
            <person name="Mondo S."/>
            <person name="Nolan M."/>
            <person name="Ohm R."/>
            <person name="Pangilinan J."/>
            <person name="Park H.-J."/>
            <person name="Ramirez L."/>
            <person name="Alfaro M."/>
            <person name="Sun H."/>
            <person name="Tritt A."/>
            <person name="Yoshinaga Y."/>
            <person name="Zwiers L.-H."/>
            <person name="Turgeon B."/>
            <person name="Goodwin S."/>
            <person name="Spatafora J."/>
            <person name="Crous P."/>
            <person name="Grigoriev I."/>
        </authorList>
    </citation>
    <scope>NUCLEOTIDE SEQUENCE</scope>
    <source>
        <strain evidence="3">CBS 122681</strain>
    </source>
</reference>
<dbReference type="EMBL" id="MU004298">
    <property type="protein sequence ID" value="KAF2660745.1"/>
    <property type="molecule type" value="Genomic_DNA"/>
</dbReference>
<proteinExistence type="predicted"/>
<dbReference type="Gene3D" id="3.30.710.10">
    <property type="entry name" value="Potassium Channel Kv1.1, Chain A"/>
    <property type="match status" value="1"/>
</dbReference>
<feature type="region of interest" description="Disordered" evidence="1">
    <location>
        <begin position="56"/>
        <end position="78"/>
    </location>
</feature>
<protein>
    <recommendedName>
        <fullName evidence="2">BTB domain-containing protein</fullName>
    </recommendedName>
</protein>
<dbReference type="InterPro" id="IPR011333">
    <property type="entry name" value="SKP1/BTB/POZ_sf"/>
</dbReference>
<sequence>MYGRIRTAQAGRSVWDLSLPTTPHPMSATVSRSNEYPASLSSLFRDAASIEGSDDLEDLYPESSRNHHRNQAPQPQPPLEFQDARIAAQAPGVASFDPTGFLIDITVGLATNQTYDSRNLFHVHVGVICPRSGFFKGLMNNDWREKADGAVSLPDDDPVAFRQYIRILYGQPIQLPGGNQEAGANRDRKYAEQSTILAQIFVLADKLLDPVTKNLIVDTILAHALSDISLSTSGTGHVRAPSTAAINHIYENTPGACPVRRMMVDLFLGALAPGAILTTGFEFAEELMEDFKYDVENEVVRRKGEEKIGKGQNYSNHGYFDPRRYRD</sequence>
<name>A0A6A6TL27_9PLEO</name>
<evidence type="ECO:0000313" key="4">
    <source>
        <dbReference type="Proteomes" id="UP000799324"/>
    </source>
</evidence>
<organism evidence="3 4">
    <name type="scientific">Lophiostoma macrostomum CBS 122681</name>
    <dbReference type="NCBI Taxonomy" id="1314788"/>
    <lineage>
        <taxon>Eukaryota</taxon>
        <taxon>Fungi</taxon>
        <taxon>Dikarya</taxon>
        <taxon>Ascomycota</taxon>
        <taxon>Pezizomycotina</taxon>
        <taxon>Dothideomycetes</taxon>
        <taxon>Pleosporomycetidae</taxon>
        <taxon>Pleosporales</taxon>
        <taxon>Lophiostomataceae</taxon>
        <taxon>Lophiostoma</taxon>
    </lineage>
</organism>
<dbReference type="CDD" id="cd18186">
    <property type="entry name" value="BTB_POZ_ZBTB_KLHL-like"/>
    <property type="match status" value="1"/>
</dbReference>
<dbReference type="PROSITE" id="PS50097">
    <property type="entry name" value="BTB"/>
    <property type="match status" value="1"/>
</dbReference>
<dbReference type="InterPro" id="IPR000210">
    <property type="entry name" value="BTB/POZ_dom"/>
</dbReference>
<keyword evidence="4" id="KW-1185">Reference proteome</keyword>
<accession>A0A6A6TL27</accession>